<feature type="domain" description="Photolyase/cryptochrome alpha/beta" evidence="5">
    <location>
        <begin position="1"/>
        <end position="129"/>
    </location>
</feature>
<evidence type="ECO:0000259" key="5">
    <source>
        <dbReference type="PROSITE" id="PS51645"/>
    </source>
</evidence>
<dbReference type="PANTHER" id="PTHR11455:SF9">
    <property type="entry name" value="CRYPTOCHROME CIRCADIAN CLOCK 5 ISOFORM X1"/>
    <property type="match status" value="1"/>
</dbReference>
<dbReference type="EC" id="4.1.99.3" evidence="6"/>
<dbReference type="InterPro" id="IPR005101">
    <property type="entry name" value="Cryptochr/Photolyase_FAD-bd"/>
</dbReference>
<evidence type="ECO:0000256" key="1">
    <source>
        <dbReference type="ARBA" id="ARBA00001974"/>
    </source>
</evidence>
<dbReference type="PROSITE" id="PS51645">
    <property type="entry name" value="PHR_CRY_ALPHA_BETA"/>
    <property type="match status" value="1"/>
</dbReference>
<evidence type="ECO:0000313" key="6">
    <source>
        <dbReference type="EMBL" id="MFB9329367.1"/>
    </source>
</evidence>
<dbReference type="Pfam" id="PF03441">
    <property type="entry name" value="FAD_binding_7"/>
    <property type="match status" value="1"/>
</dbReference>
<reference evidence="6 7" key="1">
    <citation type="submission" date="2024-09" db="EMBL/GenBank/DDBJ databases">
        <authorList>
            <person name="Sun Q."/>
            <person name="Mori K."/>
        </authorList>
    </citation>
    <scope>NUCLEOTIDE SEQUENCE [LARGE SCALE GENOMIC DNA]</scope>
    <source>
        <strain evidence="6 7">TISTR 2452</strain>
    </source>
</reference>
<dbReference type="RefSeq" id="WP_377499580.1">
    <property type="nucleotide sequence ID" value="NZ_JBHMDO010000042.1"/>
</dbReference>
<dbReference type="PANTHER" id="PTHR11455">
    <property type="entry name" value="CRYPTOCHROME"/>
    <property type="match status" value="1"/>
</dbReference>
<keyword evidence="6" id="KW-0456">Lyase</keyword>
<gene>
    <name evidence="6" type="ORF">ACFFSY_25805</name>
</gene>
<evidence type="ECO:0000256" key="4">
    <source>
        <dbReference type="RuleBase" id="RU004182"/>
    </source>
</evidence>
<evidence type="ECO:0000256" key="2">
    <source>
        <dbReference type="ARBA" id="ARBA00022630"/>
    </source>
</evidence>
<dbReference type="SUPFAM" id="SSF48173">
    <property type="entry name" value="Cryptochrome/photolyase FAD-binding domain"/>
    <property type="match status" value="1"/>
</dbReference>
<keyword evidence="7" id="KW-1185">Reference proteome</keyword>
<evidence type="ECO:0000256" key="3">
    <source>
        <dbReference type="ARBA" id="ARBA00022827"/>
    </source>
</evidence>
<dbReference type="EMBL" id="JBHMDO010000042">
    <property type="protein sequence ID" value="MFB9329367.1"/>
    <property type="molecule type" value="Genomic_DNA"/>
</dbReference>
<comment type="cofactor">
    <cofactor evidence="1">
        <name>FAD</name>
        <dbReference type="ChEBI" id="CHEBI:57692"/>
    </cofactor>
</comment>
<evidence type="ECO:0000313" key="7">
    <source>
        <dbReference type="Proteomes" id="UP001589747"/>
    </source>
</evidence>
<dbReference type="InterPro" id="IPR002081">
    <property type="entry name" value="Cryptochrome/DNA_photolyase_1"/>
</dbReference>
<keyword evidence="2 4" id="KW-0285">Flavoprotein</keyword>
<dbReference type="GO" id="GO:0003904">
    <property type="term" value="F:deoxyribodipyrimidine photo-lyase activity"/>
    <property type="evidence" value="ECO:0007669"/>
    <property type="project" value="UniProtKB-EC"/>
</dbReference>
<organism evidence="6 7">
    <name type="scientific">Paenibacillus aurantiacus</name>
    <dbReference type="NCBI Taxonomy" id="1936118"/>
    <lineage>
        <taxon>Bacteria</taxon>
        <taxon>Bacillati</taxon>
        <taxon>Bacillota</taxon>
        <taxon>Bacilli</taxon>
        <taxon>Bacillales</taxon>
        <taxon>Paenibacillaceae</taxon>
        <taxon>Paenibacillus</taxon>
    </lineage>
</organism>
<keyword evidence="3 4" id="KW-0274">FAD</keyword>
<dbReference type="Gene3D" id="3.40.50.620">
    <property type="entry name" value="HUPs"/>
    <property type="match status" value="1"/>
</dbReference>
<dbReference type="InterPro" id="IPR036155">
    <property type="entry name" value="Crypto/Photolyase_N_sf"/>
</dbReference>
<accession>A0ABV5KVW5</accession>
<dbReference type="InterPro" id="IPR036134">
    <property type="entry name" value="Crypto/Photolyase_FAD-like_sf"/>
</dbReference>
<sequence>MYLFMHRKDLRGYDLRAFDAIRRRGGEGVHLFVVDPALASLDRLDSHSGRAFLRALARLVADYRSADRKLHLLYGDPAEIAEALLLAMPIAGLVAQADFTPYAMRRDAQLQAICERHGRGYKTYDDAPLIDLAEFGDFANRSAPYKVFTPFYRMWLGYMRHCYAPSGTARLADLSTIRKLDDGIERRYRLPAEIASRLAAAARMNAAAASPLEQLAAFAESDIVDYAARRDDYAVDAGSGLARWLNQGTLSPRLVYETAHGRDGAEAWIRQLAWRDFYLMQARQNPDYFAYEHRLDLSGLSDAYFDAWAEGRTGIPVIDAAMTQLRETGELPNRLRMITAMFLTKNLRCPFPKGEAYFRHMLADYDNTLNRGGWLWSSSLGYDAAPYFRIMNPVTQSMTHNPSGSYIRRWLPHLAHLSDKEIHQPTPEAIVDLKRSRALAIEAYRDILRTPGGQAVPEEE</sequence>
<dbReference type="Gene3D" id="1.25.40.80">
    <property type="match status" value="1"/>
</dbReference>
<dbReference type="InterPro" id="IPR006050">
    <property type="entry name" value="DNA_photolyase_N"/>
</dbReference>
<name>A0ABV5KVW5_9BACL</name>
<protein>
    <submittedName>
        <fullName evidence="6">Cryptochrome/photolyase family protein</fullName>
        <ecNumber evidence="6">4.1.99.3</ecNumber>
    </submittedName>
</protein>
<dbReference type="Proteomes" id="UP001589747">
    <property type="component" value="Unassembled WGS sequence"/>
</dbReference>
<dbReference type="Gene3D" id="1.10.579.10">
    <property type="entry name" value="DNA Cyclobutane Dipyrimidine Photolyase, subunit A, domain 3"/>
    <property type="match status" value="1"/>
</dbReference>
<comment type="caution">
    <text evidence="6">The sequence shown here is derived from an EMBL/GenBank/DDBJ whole genome shotgun (WGS) entry which is preliminary data.</text>
</comment>
<keyword evidence="4" id="KW-0157">Chromophore</keyword>
<dbReference type="Pfam" id="PF00875">
    <property type="entry name" value="DNA_photolyase"/>
    <property type="match status" value="1"/>
</dbReference>
<dbReference type="InterPro" id="IPR014729">
    <property type="entry name" value="Rossmann-like_a/b/a_fold"/>
</dbReference>
<dbReference type="PRINTS" id="PR00147">
    <property type="entry name" value="DNAPHOTLYASE"/>
</dbReference>
<dbReference type="SUPFAM" id="SSF52425">
    <property type="entry name" value="Cryptochrome/photolyase, N-terminal domain"/>
    <property type="match status" value="1"/>
</dbReference>
<comment type="similarity">
    <text evidence="4">Belongs to the DNA photolyase family.</text>
</comment>
<proteinExistence type="inferred from homology"/>